<keyword evidence="5 14" id="KW-0349">Heme</keyword>
<name>A0ABZ0IJ19_9BACT</name>
<dbReference type="InterPro" id="IPR011047">
    <property type="entry name" value="Quinoprotein_ADH-like_sf"/>
</dbReference>
<evidence type="ECO:0000256" key="5">
    <source>
        <dbReference type="ARBA" id="ARBA00022617"/>
    </source>
</evidence>
<evidence type="ECO:0000256" key="6">
    <source>
        <dbReference type="ARBA" id="ARBA00022723"/>
    </source>
</evidence>
<dbReference type="InterPro" id="IPR018391">
    <property type="entry name" value="PQQ_b-propeller_rpt"/>
</dbReference>
<dbReference type="PANTHER" id="PTHR32303">
    <property type="entry name" value="QUINOPROTEIN ALCOHOL DEHYDROGENASE (CYTOCHROME C)"/>
    <property type="match status" value="1"/>
</dbReference>
<evidence type="ECO:0000256" key="9">
    <source>
        <dbReference type="ARBA" id="ARBA00022891"/>
    </source>
</evidence>
<dbReference type="Proteomes" id="UP001302349">
    <property type="component" value="Chromosome"/>
</dbReference>
<dbReference type="RefSeq" id="WP_317487482.1">
    <property type="nucleotide sequence ID" value="NZ_CP136051.1"/>
</dbReference>
<comment type="similarity">
    <text evidence="3">Belongs to the bacterial PQQ dehydrogenase family.</text>
</comment>
<dbReference type="InterPro" id="IPR002372">
    <property type="entry name" value="PQQ_rpt_dom"/>
</dbReference>
<evidence type="ECO:0000256" key="11">
    <source>
        <dbReference type="ARBA" id="ARBA00023002"/>
    </source>
</evidence>
<dbReference type="Pfam" id="PF01011">
    <property type="entry name" value="PQQ"/>
    <property type="match status" value="2"/>
</dbReference>
<keyword evidence="13" id="KW-1015">Disulfide bond</keyword>
<keyword evidence="12 14" id="KW-0408">Iron</keyword>
<keyword evidence="10" id="KW-0249">Electron transport</keyword>
<keyword evidence="6 14" id="KW-0479">Metal-binding</keyword>
<gene>
    <name evidence="17" type="ORF">RT717_16495</name>
</gene>
<sequence length="710" mass="77425">MKLSFSSWRSSVAASILLITIIFCQCSQKAEPGSEAHIRNVTSAIDDKYLTKADASPGNWVTYGKNYAEDRFSPLNQINKENVERLGLAWSLNLGTTRGIEATPLVVDGVMFLTGPWSAVYAVDVRTGKKIWTYDPEVPRSTGEKGCCDVVNRGLAMYKGSLFVGTFDGRLISLDAATGKPLWEKLTVDTTKYYTITGAPRVVKGKVIIGNGGAEYGVRGYITAYDALTGEQAWRFYTVPGDPSKPFESKAMEMAAKTWSGEWWKYGGGGTAWEAMAFDPELNLFYLGTGNGSPWDWFHRSNGEGDNLFLSSIVAINPDNGEYVWHYQTTPGDTWDYTATQQLILADLEIEGQNRKVVMQAPKNGFFYVLDRITGELLSAEPYTYMNWATHVDKTTGRPVETDFSRYKEKNTVISPGPNGGHNWHPMAYNATTGLVYIPAHINNHFYGHDSNGATGTKLISTFVDGLDIRFDPSSPENMHTGHLLAWNPSTQKAAWVVKYEGTNPFQGPVNGGVVTTGGGLVFQGTGDGRLFAYDAADGTQLWEHELGGGAVAPPITYLVDGVQYVSIAVGWGGGPPALWNRFTDDIYPGTIFSFALDSIQSFQAKGVGRRTELIDLEVTATADQIKRGQQIYGANCLGCHGPMGTKGGSIPSLVYSAEGTFGIIEDIVLKGIFLPKGMPDFSGRLSAEDVSDIKNYLLSSAKVMKEQGN</sequence>
<keyword evidence="7 15" id="KW-0732">Signal</keyword>
<evidence type="ECO:0000313" key="17">
    <source>
        <dbReference type="EMBL" id="WOK04681.1"/>
    </source>
</evidence>
<evidence type="ECO:0000256" key="12">
    <source>
        <dbReference type="ARBA" id="ARBA00023004"/>
    </source>
</evidence>
<protein>
    <submittedName>
        <fullName evidence="17">PQQ-dependent dehydrogenase, methanol/ethanol family</fullName>
    </submittedName>
</protein>
<dbReference type="SUPFAM" id="SSF46626">
    <property type="entry name" value="Cytochrome c"/>
    <property type="match status" value="1"/>
</dbReference>
<evidence type="ECO:0000256" key="3">
    <source>
        <dbReference type="ARBA" id="ARBA00008156"/>
    </source>
</evidence>
<dbReference type="EMBL" id="CP136051">
    <property type="protein sequence ID" value="WOK04681.1"/>
    <property type="molecule type" value="Genomic_DNA"/>
</dbReference>
<dbReference type="SMART" id="SM00564">
    <property type="entry name" value="PQQ"/>
    <property type="match status" value="5"/>
</dbReference>
<comment type="cofactor">
    <cofactor evidence="2">
        <name>pyrroloquinoline quinone</name>
        <dbReference type="ChEBI" id="CHEBI:58442"/>
    </cofactor>
</comment>
<dbReference type="Gene3D" id="1.10.760.10">
    <property type="entry name" value="Cytochrome c-like domain"/>
    <property type="match status" value="1"/>
</dbReference>
<dbReference type="NCBIfam" id="TIGR03075">
    <property type="entry name" value="PQQ_enz_alc_DH"/>
    <property type="match status" value="1"/>
</dbReference>
<dbReference type="InterPro" id="IPR008168">
    <property type="entry name" value="Cyt_C_IC"/>
</dbReference>
<evidence type="ECO:0000256" key="2">
    <source>
        <dbReference type="ARBA" id="ARBA00001931"/>
    </source>
</evidence>
<dbReference type="PROSITE" id="PS00364">
    <property type="entry name" value="BACTERIAL_PQQ_2"/>
    <property type="match status" value="1"/>
</dbReference>
<evidence type="ECO:0000256" key="7">
    <source>
        <dbReference type="ARBA" id="ARBA00022729"/>
    </source>
</evidence>
<comment type="cofactor">
    <cofactor evidence="1">
        <name>Ca(2+)</name>
        <dbReference type="ChEBI" id="CHEBI:29108"/>
    </cofactor>
</comment>
<evidence type="ECO:0000256" key="15">
    <source>
        <dbReference type="SAM" id="SignalP"/>
    </source>
</evidence>
<evidence type="ECO:0000256" key="10">
    <source>
        <dbReference type="ARBA" id="ARBA00022982"/>
    </source>
</evidence>
<feature type="domain" description="Cytochrome c" evidence="16">
    <location>
        <begin position="624"/>
        <end position="702"/>
    </location>
</feature>
<dbReference type="InterPro" id="IPR036909">
    <property type="entry name" value="Cyt_c-like_dom_sf"/>
</dbReference>
<dbReference type="PRINTS" id="PR00605">
    <property type="entry name" value="CYTCHROMECIC"/>
</dbReference>
<dbReference type="InterPro" id="IPR001479">
    <property type="entry name" value="Quinoprotein_DH_CS"/>
</dbReference>
<evidence type="ECO:0000256" key="8">
    <source>
        <dbReference type="ARBA" id="ARBA00022837"/>
    </source>
</evidence>
<dbReference type="CDD" id="cd10279">
    <property type="entry name" value="PQQ_ADH_II"/>
    <property type="match status" value="1"/>
</dbReference>
<keyword evidence="18" id="KW-1185">Reference proteome</keyword>
<evidence type="ECO:0000256" key="1">
    <source>
        <dbReference type="ARBA" id="ARBA00001913"/>
    </source>
</evidence>
<feature type="signal peptide" evidence="15">
    <location>
        <begin position="1"/>
        <end position="29"/>
    </location>
</feature>
<evidence type="ECO:0000313" key="18">
    <source>
        <dbReference type="Proteomes" id="UP001302349"/>
    </source>
</evidence>
<dbReference type="InterPro" id="IPR017512">
    <property type="entry name" value="PQQ_MeOH/EtOH_DH"/>
</dbReference>
<dbReference type="Pfam" id="PF13442">
    <property type="entry name" value="Cytochrome_CBB3"/>
    <property type="match status" value="1"/>
</dbReference>
<dbReference type="PROSITE" id="PS51007">
    <property type="entry name" value="CYTC"/>
    <property type="match status" value="1"/>
</dbReference>
<keyword evidence="4" id="KW-0813">Transport</keyword>
<evidence type="ECO:0000256" key="13">
    <source>
        <dbReference type="ARBA" id="ARBA00023157"/>
    </source>
</evidence>
<keyword evidence="8" id="KW-0106">Calcium</keyword>
<evidence type="ECO:0000259" key="16">
    <source>
        <dbReference type="PROSITE" id="PS51007"/>
    </source>
</evidence>
<keyword evidence="11" id="KW-0560">Oxidoreductase</keyword>
<keyword evidence="9" id="KW-0634">PQQ</keyword>
<proteinExistence type="inferred from homology"/>
<accession>A0ABZ0IJ19</accession>
<organism evidence="17 18">
    <name type="scientific">Imperialibacter roseus</name>
    <dbReference type="NCBI Taxonomy" id="1324217"/>
    <lineage>
        <taxon>Bacteria</taxon>
        <taxon>Pseudomonadati</taxon>
        <taxon>Bacteroidota</taxon>
        <taxon>Cytophagia</taxon>
        <taxon>Cytophagales</taxon>
        <taxon>Flammeovirgaceae</taxon>
        <taxon>Imperialibacter</taxon>
    </lineage>
</organism>
<dbReference type="SUPFAM" id="SSF50998">
    <property type="entry name" value="Quinoprotein alcohol dehydrogenase-like"/>
    <property type="match status" value="1"/>
</dbReference>
<dbReference type="Gene3D" id="2.140.10.10">
    <property type="entry name" value="Quinoprotein alcohol dehydrogenase-like superfamily"/>
    <property type="match status" value="1"/>
</dbReference>
<evidence type="ECO:0000256" key="14">
    <source>
        <dbReference type="PROSITE-ProRule" id="PRU00433"/>
    </source>
</evidence>
<feature type="chain" id="PRO_5046370213" evidence="15">
    <location>
        <begin position="30"/>
        <end position="710"/>
    </location>
</feature>
<reference evidence="17 18" key="1">
    <citation type="journal article" date="2023" name="Microbiol. Resour. Announc.">
        <title>Complete Genome Sequence of Imperialibacter roseus strain P4T.</title>
        <authorList>
            <person name="Tizabi D.R."/>
            <person name="Bachvaroff T."/>
            <person name="Hill R.T."/>
        </authorList>
    </citation>
    <scope>NUCLEOTIDE SEQUENCE [LARGE SCALE GENOMIC DNA]</scope>
    <source>
        <strain evidence="17 18">P4T</strain>
    </source>
</reference>
<evidence type="ECO:0000256" key="4">
    <source>
        <dbReference type="ARBA" id="ARBA00022448"/>
    </source>
</evidence>
<dbReference type="InterPro" id="IPR009056">
    <property type="entry name" value="Cyt_c-like_dom"/>
</dbReference>